<accession>A0A1B6G295</accession>
<dbReference type="AlphaFoldDB" id="A0A1B6G295"/>
<name>A0A1B6G295_9HEMI</name>
<protein>
    <submittedName>
        <fullName evidence="1">Uncharacterized protein</fullName>
    </submittedName>
</protein>
<dbReference type="EMBL" id="GECZ01013215">
    <property type="protein sequence ID" value="JAS56554.1"/>
    <property type="molecule type" value="Transcribed_RNA"/>
</dbReference>
<proteinExistence type="predicted"/>
<feature type="non-terminal residue" evidence="1">
    <location>
        <position position="1"/>
    </location>
</feature>
<organism evidence="1">
    <name type="scientific">Cuerna arida</name>
    <dbReference type="NCBI Taxonomy" id="1464854"/>
    <lineage>
        <taxon>Eukaryota</taxon>
        <taxon>Metazoa</taxon>
        <taxon>Ecdysozoa</taxon>
        <taxon>Arthropoda</taxon>
        <taxon>Hexapoda</taxon>
        <taxon>Insecta</taxon>
        <taxon>Pterygota</taxon>
        <taxon>Neoptera</taxon>
        <taxon>Paraneoptera</taxon>
        <taxon>Hemiptera</taxon>
        <taxon>Auchenorrhyncha</taxon>
        <taxon>Membracoidea</taxon>
        <taxon>Cicadellidae</taxon>
        <taxon>Cicadellinae</taxon>
        <taxon>Proconiini</taxon>
        <taxon>Cuerna</taxon>
    </lineage>
</organism>
<feature type="non-terminal residue" evidence="1">
    <location>
        <position position="148"/>
    </location>
</feature>
<gene>
    <name evidence="1" type="ORF">g.9944</name>
</gene>
<evidence type="ECO:0000313" key="1">
    <source>
        <dbReference type="EMBL" id="JAS56554.1"/>
    </source>
</evidence>
<sequence>FQSLSIPSVIQKEKTRVFSNRNLNNLKSLLKQQNWDSVLNTDNTNDAYYNFNEAIQFSLNSTCPYISKRAKRKQKSVKWDKETETLKKDYTKALEKELCTGLVCDKKETALRKKAYDMKLKTLKKEQVTKIIKDSDNKSKALWGVINK</sequence>
<reference evidence="1" key="1">
    <citation type="submission" date="2015-11" db="EMBL/GenBank/DDBJ databases">
        <title>De novo transcriptome assembly of four potential Pierce s Disease insect vectors from Arizona vineyards.</title>
        <authorList>
            <person name="Tassone E.E."/>
        </authorList>
    </citation>
    <scope>NUCLEOTIDE SEQUENCE</scope>
</reference>